<evidence type="ECO:0000313" key="4">
    <source>
        <dbReference type="Proteomes" id="UP000248259"/>
    </source>
</evidence>
<sequence length="235" mass="25390">MTDTLTLPAEPEALDTRPEQTALVVIDMQNDYLSPGGYLDRLGFDISGSPAVIERAAAVLGAARQAGLMVVHVQNGWSPGLAEAGPASSPMWHKSNPLKYMRAHPEVQLLIRGTWGHAIVEPLAPLPGEPVIDKPRYGAFAGTPLELMLRAHGITTLIFVGVNTNVCVETAVRDAFHREFFALMVADATAQAGPQYIFDASVFNIQKFFGWTCSTAQVVEALNGLAQRRKPAEVE</sequence>
<dbReference type="Gene3D" id="3.40.50.850">
    <property type="entry name" value="Isochorismatase-like"/>
    <property type="match status" value="1"/>
</dbReference>
<accession>A0A323UQW9</accession>
<dbReference type="Pfam" id="PF00857">
    <property type="entry name" value="Isochorismatase"/>
    <property type="match status" value="1"/>
</dbReference>
<dbReference type="EMBL" id="QKOE01000014">
    <property type="protein sequence ID" value="PZA15422.1"/>
    <property type="molecule type" value="Genomic_DNA"/>
</dbReference>
<dbReference type="InterPro" id="IPR050272">
    <property type="entry name" value="Isochorismatase-like_hydrls"/>
</dbReference>
<dbReference type="InterPro" id="IPR000868">
    <property type="entry name" value="Isochorismatase-like_dom"/>
</dbReference>
<reference evidence="3 4" key="1">
    <citation type="submission" date="2018-06" db="EMBL/GenBank/DDBJ databases">
        <title>Azoarcus communis strain SWub3 genome.</title>
        <authorList>
            <person name="Zorraquino Salvo V."/>
            <person name="Toubiana D."/>
            <person name="Blumwald E."/>
        </authorList>
    </citation>
    <scope>NUCLEOTIDE SEQUENCE [LARGE SCALE GENOMIC DNA]</scope>
    <source>
        <strain evidence="3 4">SWub3</strain>
    </source>
</reference>
<comment type="caution">
    <text evidence="3">The sequence shown here is derived from an EMBL/GenBank/DDBJ whole genome shotgun (WGS) entry which is preliminary data.</text>
</comment>
<evidence type="ECO:0000313" key="3">
    <source>
        <dbReference type="EMBL" id="PZA15422.1"/>
    </source>
</evidence>
<proteinExistence type="predicted"/>
<dbReference type="InterPro" id="IPR036380">
    <property type="entry name" value="Isochorismatase-like_sf"/>
</dbReference>
<dbReference type="GO" id="GO:0016787">
    <property type="term" value="F:hydrolase activity"/>
    <property type="evidence" value="ECO:0007669"/>
    <property type="project" value="UniProtKB-KW"/>
</dbReference>
<name>A0A323UQW9_9RHOO</name>
<gene>
    <name evidence="3" type="ORF">DNK49_16940</name>
</gene>
<dbReference type="OrthoDB" id="5360912at2"/>
<keyword evidence="4" id="KW-1185">Reference proteome</keyword>
<dbReference type="CDD" id="cd00431">
    <property type="entry name" value="cysteine_hydrolases"/>
    <property type="match status" value="1"/>
</dbReference>
<dbReference type="PANTHER" id="PTHR43540">
    <property type="entry name" value="PEROXYUREIDOACRYLATE/UREIDOACRYLATE AMIDOHYDROLASE-RELATED"/>
    <property type="match status" value="1"/>
</dbReference>
<dbReference type="AlphaFoldDB" id="A0A323UQW9"/>
<evidence type="ECO:0000259" key="2">
    <source>
        <dbReference type="Pfam" id="PF00857"/>
    </source>
</evidence>
<protein>
    <submittedName>
        <fullName evidence="3">Pyrimidine utilization protein B</fullName>
    </submittedName>
</protein>
<dbReference type="Proteomes" id="UP000248259">
    <property type="component" value="Unassembled WGS sequence"/>
</dbReference>
<keyword evidence="1" id="KW-0378">Hydrolase</keyword>
<organism evidence="3 4">
    <name type="scientific">Parazoarcus communis SWub3 = DSM 12120</name>
    <dbReference type="NCBI Taxonomy" id="1121029"/>
    <lineage>
        <taxon>Bacteria</taxon>
        <taxon>Pseudomonadati</taxon>
        <taxon>Pseudomonadota</taxon>
        <taxon>Betaproteobacteria</taxon>
        <taxon>Rhodocyclales</taxon>
        <taxon>Zoogloeaceae</taxon>
        <taxon>Parazoarcus</taxon>
    </lineage>
</organism>
<evidence type="ECO:0000256" key="1">
    <source>
        <dbReference type="ARBA" id="ARBA00022801"/>
    </source>
</evidence>
<feature type="domain" description="Isochorismatase-like" evidence="2">
    <location>
        <begin position="21"/>
        <end position="217"/>
    </location>
</feature>
<dbReference type="SUPFAM" id="SSF52499">
    <property type="entry name" value="Isochorismatase-like hydrolases"/>
    <property type="match status" value="1"/>
</dbReference>
<dbReference type="RefSeq" id="WP_110527136.1">
    <property type="nucleotide sequence ID" value="NZ_QKOE01000014.1"/>
</dbReference>